<feature type="transmembrane region" description="Helical" evidence="1">
    <location>
        <begin position="29"/>
        <end position="49"/>
    </location>
</feature>
<evidence type="ECO:0000313" key="2">
    <source>
        <dbReference type="EMBL" id="RNB78365.1"/>
    </source>
</evidence>
<feature type="transmembrane region" description="Helical" evidence="1">
    <location>
        <begin position="6"/>
        <end position="22"/>
    </location>
</feature>
<reference evidence="2 3" key="1">
    <citation type="submission" date="2018-10" db="EMBL/GenBank/DDBJ databases">
        <title>Phylogenomics of Brevibacillus.</title>
        <authorList>
            <person name="Dunlap C."/>
        </authorList>
    </citation>
    <scope>NUCLEOTIDE SEQUENCE [LARGE SCALE GENOMIC DNA]</scope>
    <source>
        <strain evidence="2 3">JCM 15085</strain>
    </source>
</reference>
<protein>
    <submittedName>
        <fullName evidence="2">Uncharacterized protein</fullName>
    </submittedName>
</protein>
<proteinExistence type="predicted"/>
<accession>A0A3M8CU36</accession>
<dbReference type="AlphaFoldDB" id="A0A3M8CU36"/>
<dbReference type="Proteomes" id="UP000281915">
    <property type="component" value="Unassembled WGS sequence"/>
</dbReference>
<evidence type="ECO:0000313" key="3">
    <source>
        <dbReference type="Proteomes" id="UP000281915"/>
    </source>
</evidence>
<organism evidence="2 3">
    <name type="scientific">Brevibacillus panacihumi</name>
    <dbReference type="NCBI Taxonomy" id="497735"/>
    <lineage>
        <taxon>Bacteria</taxon>
        <taxon>Bacillati</taxon>
        <taxon>Bacillota</taxon>
        <taxon>Bacilli</taxon>
        <taxon>Bacillales</taxon>
        <taxon>Paenibacillaceae</taxon>
        <taxon>Brevibacillus</taxon>
    </lineage>
</organism>
<gene>
    <name evidence="2" type="ORF">EDM58_11190</name>
</gene>
<comment type="caution">
    <text evidence="2">The sequence shown here is derived from an EMBL/GenBank/DDBJ whole genome shotgun (WGS) entry which is preliminary data.</text>
</comment>
<keyword evidence="1" id="KW-1133">Transmembrane helix</keyword>
<dbReference type="EMBL" id="RHHT01000025">
    <property type="protein sequence ID" value="RNB78365.1"/>
    <property type="molecule type" value="Genomic_DNA"/>
</dbReference>
<evidence type="ECO:0000256" key="1">
    <source>
        <dbReference type="SAM" id="Phobius"/>
    </source>
</evidence>
<keyword evidence="1" id="KW-0472">Membrane</keyword>
<keyword evidence="1" id="KW-0812">Transmembrane</keyword>
<name>A0A3M8CU36_9BACL</name>
<sequence>MIMIALLYSVILGIEFRYLQLYRRKRRTFYCVIGTIVFSFLYFEALYVFRDQFSIGLSLEAIFSPIDQLIVWRR</sequence>